<protein>
    <recommendedName>
        <fullName evidence="2">VRR-NUC domain-containing protein</fullName>
    </recommendedName>
</protein>
<reference evidence="1" key="1">
    <citation type="journal article" date="2015" name="Nature">
        <title>Complex archaea that bridge the gap between prokaryotes and eukaryotes.</title>
        <authorList>
            <person name="Spang A."/>
            <person name="Saw J.H."/>
            <person name="Jorgensen S.L."/>
            <person name="Zaremba-Niedzwiedzka K."/>
            <person name="Martijn J."/>
            <person name="Lind A.E."/>
            <person name="van Eijk R."/>
            <person name="Schleper C."/>
            <person name="Guy L."/>
            <person name="Ettema T.J."/>
        </authorList>
    </citation>
    <scope>NUCLEOTIDE SEQUENCE</scope>
</reference>
<sequence length="130" mass="14537">MLFATKGRCGGLEPLLSGPTPSARTASGTMAARRTEEKDYQAQIVKDALKLGWHVFHVFDSRRSEAGFPDLELIRGATMLRLEVKSEKGIVEAPQQAYIDRLNQVKYVVADVVRPSHWDEVLDTLKRAAR</sequence>
<name>A0A0F9JAU2_9ZZZZ</name>
<dbReference type="Gene3D" id="3.40.1350.10">
    <property type="match status" value="1"/>
</dbReference>
<comment type="caution">
    <text evidence="1">The sequence shown here is derived from an EMBL/GenBank/DDBJ whole genome shotgun (WGS) entry which is preliminary data.</text>
</comment>
<dbReference type="InterPro" id="IPR011856">
    <property type="entry name" value="tRNA_endonuc-like_dom_sf"/>
</dbReference>
<evidence type="ECO:0008006" key="2">
    <source>
        <dbReference type="Google" id="ProtNLM"/>
    </source>
</evidence>
<accession>A0A0F9JAU2</accession>
<evidence type="ECO:0000313" key="1">
    <source>
        <dbReference type="EMBL" id="KKM66904.1"/>
    </source>
</evidence>
<gene>
    <name evidence="1" type="ORF">LCGC14_1476500</name>
</gene>
<dbReference type="AlphaFoldDB" id="A0A0F9JAU2"/>
<organism evidence="1">
    <name type="scientific">marine sediment metagenome</name>
    <dbReference type="NCBI Taxonomy" id="412755"/>
    <lineage>
        <taxon>unclassified sequences</taxon>
        <taxon>metagenomes</taxon>
        <taxon>ecological metagenomes</taxon>
    </lineage>
</organism>
<dbReference type="EMBL" id="LAZR01010446">
    <property type="protein sequence ID" value="KKM66904.1"/>
    <property type="molecule type" value="Genomic_DNA"/>
</dbReference>
<proteinExistence type="predicted"/>
<dbReference type="GO" id="GO:0003676">
    <property type="term" value="F:nucleic acid binding"/>
    <property type="evidence" value="ECO:0007669"/>
    <property type="project" value="InterPro"/>
</dbReference>